<reference evidence="2 3" key="1">
    <citation type="submission" date="2018-02" db="EMBL/GenBank/DDBJ databases">
        <title>The genomes of Aspergillus section Nigri reveals drivers in fungal speciation.</title>
        <authorList>
            <consortium name="DOE Joint Genome Institute"/>
            <person name="Vesth T.C."/>
            <person name="Nybo J."/>
            <person name="Theobald S."/>
            <person name="Brandl J."/>
            <person name="Frisvad J.C."/>
            <person name="Nielsen K.F."/>
            <person name="Lyhne E.K."/>
            <person name="Kogle M.E."/>
            <person name="Kuo A."/>
            <person name="Riley R."/>
            <person name="Clum A."/>
            <person name="Nolan M."/>
            <person name="Lipzen A."/>
            <person name="Salamov A."/>
            <person name="Henrissat B."/>
            <person name="Wiebenga A."/>
            <person name="De vries R.P."/>
            <person name="Grigoriev I.V."/>
            <person name="Mortensen U.H."/>
            <person name="Andersen M.R."/>
            <person name="Baker S.E."/>
        </authorList>
    </citation>
    <scope>NUCLEOTIDE SEQUENCE [LARGE SCALE GENOMIC DNA]</scope>
    <source>
        <strain evidence="2 3">CBS 707.79</strain>
    </source>
</reference>
<evidence type="ECO:0000313" key="3">
    <source>
        <dbReference type="Proteomes" id="UP000247810"/>
    </source>
</evidence>
<dbReference type="VEuPathDB" id="FungiDB:BO71DRAFT_193580"/>
<evidence type="ECO:0000313" key="2">
    <source>
        <dbReference type="EMBL" id="PYH99555.1"/>
    </source>
</evidence>
<dbReference type="EMBL" id="KZ825801">
    <property type="protein sequence ID" value="PYH99555.1"/>
    <property type="molecule type" value="Genomic_DNA"/>
</dbReference>
<evidence type="ECO:0000256" key="1">
    <source>
        <dbReference type="SAM" id="MobiDB-lite"/>
    </source>
</evidence>
<gene>
    <name evidence="2" type="ORF">BO71DRAFT_193580</name>
</gene>
<sequence>MLQHRIRSLYRENSRLSEGSLPLIRRFSVSQIQAVGSTRQSSTDGREALSGSASAARSHTRSQKPNYPPPNLNTNNTTFDRPRPRRIIDARSLAASRISGKPTNIIKGPRIRSPPGGLPSRARKPIVKSKAVVSKDRKGGRPRDSGPSTSETADLLQEAAVDDVYRELAEQARPKPIRYNPEPVSLASLRETWPSLPTDASAHTAGIVEKLSSFSDRFTNGYVPPNELGRRLFQGKFVRFLSEQEKSDALSEANRFSQECADRLSQRKGDLVDPNQVNFSPISTQNQSALIGMVVRGNYPKSAAEHPGKPSVVDTVSQNLRNNTTYQTVGKSSAFMAKLDSLLASSRTTNRH</sequence>
<accession>A0A319DPH8</accession>
<dbReference type="AlphaFoldDB" id="A0A319DPH8"/>
<organism evidence="2 3">
    <name type="scientific">Aspergillus ellipticus CBS 707.79</name>
    <dbReference type="NCBI Taxonomy" id="1448320"/>
    <lineage>
        <taxon>Eukaryota</taxon>
        <taxon>Fungi</taxon>
        <taxon>Dikarya</taxon>
        <taxon>Ascomycota</taxon>
        <taxon>Pezizomycotina</taxon>
        <taxon>Eurotiomycetes</taxon>
        <taxon>Eurotiomycetidae</taxon>
        <taxon>Eurotiales</taxon>
        <taxon>Aspergillaceae</taxon>
        <taxon>Aspergillus</taxon>
        <taxon>Aspergillus subgen. Circumdati</taxon>
    </lineage>
</organism>
<proteinExistence type="predicted"/>
<name>A0A319DPH8_9EURO</name>
<dbReference type="Proteomes" id="UP000247810">
    <property type="component" value="Unassembled WGS sequence"/>
</dbReference>
<feature type="compositionally biased region" description="Basic and acidic residues" evidence="1">
    <location>
        <begin position="133"/>
        <end position="144"/>
    </location>
</feature>
<protein>
    <submittedName>
        <fullName evidence="2">Uncharacterized protein</fullName>
    </submittedName>
</protein>
<dbReference type="STRING" id="1448320.A0A319DPH8"/>
<keyword evidence="3" id="KW-1185">Reference proteome</keyword>
<feature type="compositionally biased region" description="Basic and acidic residues" evidence="1">
    <location>
        <begin position="80"/>
        <end position="89"/>
    </location>
</feature>
<dbReference type="OrthoDB" id="5365739at2759"/>
<feature type="region of interest" description="Disordered" evidence="1">
    <location>
        <begin position="35"/>
        <end position="154"/>
    </location>
</feature>